<dbReference type="PANTHER" id="PTHR43024">
    <property type="entry name" value="UDP-N-ACETYLMURAMOYL-TRIPEPTIDE--D-ALANYL-D-ALANINE LIGASE"/>
    <property type="match status" value="1"/>
</dbReference>
<evidence type="ECO:0000256" key="9">
    <source>
        <dbReference type="ARBA" id="ARBA00023316"/>
    </source>
</evidence>
<keyword evidence="8 10" id="KW-0131">Cell cycle</keyword>
<dbReference type="Gene3D" id="3.40.1390.10">
    <property type="entry name" value="MurE/MurF, N-terminal domain"/>
    <property type="match status" value="1"/>
</dbReference>
<dbReference type="Proteomes" id="UP000245380">
    <property type="component" value="Unassembled WGS sequence"/>
</dbReference>
<dbReference type="SUPFAM" id="SSF63418">
    <property type="entry name" value="MurE/MurF N-terminal domain"/>
    <property type="match status" value="1"/>
</dbReference>
<dbReference type="GO" id="GO:0008766">
    <property type="term" value="F:UDP-N-acetylmuramoylalanyl-D-glutamyl-2,6-diaminopimelate-D-alanyl-D-alanine ligase activity"/>
    <property type="evidence" value="ECO:0007669"/>
    <property type="project" value="RHEA"/>
</dbReference>
<evidence type="ECO:0000259" key="13">
    <source>
        <dbReference type="Pfam" id="PF02875"/>
    </source>
</evidence>
<accession>A0A2U3D8V2</accession>
<evidence type="ECO:0000256" key="5">
    <source>
        <dbReference type="ARBA" id="ARBA00022840"/>
    </source>
</evidence>
<evidence type="ECO:0000259" key="14">
    <source>
        <dbReference type="Pfam" id="PF08245"/>
    </source>
</evidence>
<dbReference type="AlphaFoldDB" id="A0A2U3D8V2"/>
<evidence type="ECO:0000313" key="15">
    <source>
        <dbReference type="EMBL" id="PWI57706.1"/>
    </source>
</evidence>
<protein>
    <recommendedName>
        <fullName evidence="10 11">UDP-N-acetylmuramoyl-tripeptide--D-alanyl-D-alanine ligase</fullName>
        <ecNumber evidence="10 11">6.3.2.10</ecNumber>
    </recommendedName>
    <alternativeName>
        <fullName evidence="10">D-alanyl-D-alanine-adding enzyme</fullName>
    </alternativeName>
</protein>
<dbReference type="InterPro" id="IPR051046">
    <property type="entry name" value="MurCDEF_CellWall_CoF430Synth"/>
</dbReference>
<evidence type="ECO:0000256" key="8">
    <source>
        <dbReference type="ARBA" id="ARBA00023306"/>
    </source>
</evidence>
<dbReference type="Gene3D" id="3.90.190.20">
    <property type="entry name" value="Mur ligase, C-terminal domain"/>
    <property type="match status" value="1"/>
</dbReference>
<feature type="domain" description="Mur ligase C-terminal" evidence="13">
    <location>
        <begin position="318"/>
        <end position="434"/>
    </location>
</feature>
<dbReference type="GO" id="GO:0009252">
    <property type="term" value="P:peptidoglycan biosynthetic process"/>
    <property type="evidence" value="ECO:0007669"/>
    <property type="project" value="UniProtKB-UniRule"/>
</dbReference>
<keyword evidence="16" id="KW-1185">Reference proteome</keyword>
<dbReference type="InterPro" id="IPR000713">
    <property type="entry name" value="Mur_ligase_N"/>
</dbReference>
<keyword evidence="2 10" id="KW-0436">Ligase</keyword>
<dbReference type="InterPro" id="IPR036615">
    <property type="entry name" value="Mur_ligase_C_dom_sf"/>
</dbReference>
<dbReference type="Pfam" id="PF08245">
    <property type="entry name" value="Mur_ligase_M"/>
    <property type="match status" value="1"/>
</dbReference>
<dbReference type="NCBIfam" id="TIGR01143">
    <property type="entry name" value="murF"/>
    <property type="match status" value="1"/>
</dbReference>
<dbReference type="GO" id="GO:0071555">
    <property type="term" value="P:cell wall organization"/>
    <property type="evidence" value="ECO:0007669"/>
    <property type="project" value="UniProtKB-KW"/>
</dbReference>
<comment type="catalytic activity">
    <reaction evidence="10 11">
        <text>D-alanyl-D-alanine + UDP-N-acetyl-alpha-D-muramoyl-L-alanyl-gamma-D-glutamyl-meso-2,6-diaminopimelate + ATP = UDP-N-acetyl-alpha-D-muramoyl-L-alanyl-gamma-D-glutamyl-meso-2,6-diaminopimeloyl-D-alanyl-D-alanine + ADP + phosphate + H(+)</text>
        <dbReference type="Rhea" id="RHEA:28374"/>
        <dbReference type="ChEBI" id="CHEBI:15378"/>
        <dbReference type="ChEBI" id="CHEBI:30616"/>
        <dbReference type="ChEBI" id="CHEBI:43474"/>
        <dbReference type="ChEBI" id="CHEBI:57822"/>
        <dbReference type="ChEBI" id="CHEBI:61386"/>
        <dbReference type="ChEBI" id="CHEBI:83905"/>
        <dbReference type="ChEBI" id="CHEBI:456216"/>
        <dbReference type="EC" id="6.3.2.10"/>
    </reaction>
</comment>
<sequence length="465" mass="50511">MIRATFREIATVLHVASPPPPYDGSFTGVSTDSRSILPGQLYVPLRGEQFDGHAFVRDALHRGASGFLWQENISLPEDLSRVLHLVVPDTLHALQMLAAWYRQSLSVFVIGITGSNGKTSTKDLVAEALSVQYVTYKTEGNFNNHIGLPLSILRLAPETQIAILEMGMSARGEIARLCEIARPDLGIITNIGEAHIGLLGSRENIARAKWELIESLGPRALAILPDDEPLLDALPVPNDVCVWRVGETKDAVLRLKEYQLVGTEGHFTVCPDQVPVRLPIPGKHQARNALCAFAAAKYLGVDLKLAAHAMERATLTKMRMEITDLSDRFTVINDAYNAAPTSTLAALAVLRDMPGDYRIAVLGDMMELGQESERLHEQVGAQAAHLGVDVLLAVGEFSAAMTRGANGVTGSQTSVLAASDVEQAWELLQSLLTAAKTAGKIVLLLKASRKMKFEEMAKRLEQETS</sequence>
<keyword evidence="3 10" id="KW-0132">Cell division</keyword>
<keyword evidence="9 10" id="KW-0961">Cell wall biogenesis/degradation</keyword>
<dbReference type="Pfam" id="PF01225">
    <property type="entry name" value="Mur_ligase"/>
    <property type="match status" value="1"/>
</dbReference>
<dbReference type="RefSeq" id="WP_109430451.1">
    <property type="nucleotide sequence ID" value="NZ_MPDK01000009.1"/>
</dbReference>
<dbReference type="GO" id="GO:0005524">
    <property type="term" value="F:ATP binding"/>
    <property type="evidence" value="ECO:0007669"/>
    <property type="project" value="UniProtKB-UniRule"/>
</dbReference>
<keyword evidence="7 10" id="KW-0573">Peptidoglycan synthesis</keyword>
<dbReference type="Pfam" id="PF02875">
    <property type="entry name" value="Mur_ligase_C"/>
    <property type="match status" value="1"/>
</dbReference>
<dbReference type="EMBL" id="MPDK01000009">
    <property type="protein sequence ID" value="PWI57706.1"/>
    <property type="molecule type" value="Genomic_DNA"/>
</dbReference>
<evidence type="ECO:0000256" key="1">
    <source>
        <dbReference type="ARBA" id="ARBA00022490"/>
    </source>
</evidence>
<comment type="pathway">
    <text evidence="10 11">Cell wall biogenesis; peptidoglycan biosynthesis.</text>
</comment>
<evidence type="ECO:0000256" key="4">
    <source>
        <dbReference type="ARBA" id="ARBA00022741"/>
    </source>
</evidence>
<keyword evidence="6 10" id="KW-0133">Cell shape</keyword>
<dbReference type="GO" id="GO:0051301">
    <property type="term" value="P:cell division"/>
    <property type="evidence" value="ECO:0007669"/>
    <property type="project" value="UniProtKB-KW"/>
</dbReference>
<feature type="domain" description="Mur ligase central" evidence="14">
    <location>
        <begin position="112"/>
        <end position="296"/>
    </location>
</feature>
<evidence type="ECO:0000256" key="2">
    <source>
        <dbReference type="ARBA" id="ARBA00022598"/>
    </source>
</evidence>
<dbReference type="OrthoDB" id="9801978at2"/>
<dbReference type="PANTHER" id="PTHR43024:SF1">
    <property type="entry name" value="UDP-N-ACETYLMURAMOYL-TRIPEPTIDE--D-ALANYL-D-ALANINE LIGASE"/>
    <property type="match status" value="1"/>
</dbReference>
<keyword evidence="5 10" id="KW-0067">ATP-binding</keyword>
<comment type="similarity">
    <text evidence="10">Belongs to the MurCDEF family. MurF subfamily.</text>
</comment>
<dbReference type="EC" id="6.3.2.10" evidence="10 11"/>
<dbReference type="GO" id="GO:0047480">
    <property type="term" value="F:UDP-N-acetylmuramoyl-tripeptide-D-alanyl-D-alanine ligase activity"/>
    <property type="evidence" value="ECO:0007669"/>
    <property type="project" value="UniProtKB-UniRule"/>
</dbReference>
<evidence type="ECO:0000313" key="16">
    <source>
        <dbReference type="Proteomes" id="UP000245380"/>
    </source>
</evidence>
<dbReference type="GO" id="GO:0005737">
    <property type="term" value="C:cytoplasm"/>
    <property type="evidence" value="ECO:0007669"/>
    <property type="project" value="UniProtKB-SubCell"/>
</dbReference>
<evidence type="ECO:0000256" key="11">
    <source>
        <dbReference type="RuleBase" id="RU004136"/>
    </source>
</evidence>
<organism evidence="15 16">
    <name type="scientific">Sulfoacidibacillus thermotolerans</name>
    <name type="common">Acidibacillus sulfuroxidans</name>
    <dbReference type="NCBI Taxonomy" id="1765684"/>
    <lineage>
        <taxon>Bacteria</taxon>
        <taxon>Bacillati</taxon>
        <taxon>Bacillota</taxon>
        <taxon>Bacilli</taxon>
        <taxon>Bacillales</taxon>
        <taxon>Alicyclobacillaceae</taxon>
        <taxon>Sulfoacidibacillus</taxon>
    </lineage>
</organism>
<dbReference type="GO" id="GO:0008360">
    <property type="term" value="P:regulation of cell shape"/>
    <property type="evidence" value="ECO:0007669"/>
    <property type="project" value="UniProtKB-KW"/>
</dbReference>
<evidence type="ECO:0000259" key="12">
    <source>
        <dbReference type="Pfam" id="PF01225"/>
    </source>
</evidence>
<feature type="domain" description="Mur ligase N-terminal catalytic" evidence="12">
    <location>
        <begin position="26"/>
        <end position="99"/>
    </location>
</feature>
<dbReference type="InterPro" id="IPR004101">
    <property type="entry name" value="Mur_ligase_C"/>
</dbReference>
<reference evidence="15 16" key="1">
    <citation type="submission" date="2016-11" db="EMBL/GenBank/DDBJ databases">
        <title>Comparative genomics of Acidibacillus ferroxidans species.</title>
        <authorList>
            <person name="Oliveira G."/>
            <person name="Nunes G."/>
            <person name="Oliveira R."/>
            <person name="Araujo F."/>
            <person name="Salim A."/>
            <person name="Scholte L."/>
            <person name="Morais D."/>
            <person name="Nancucheo I."/>
            <person name="Johnson D.B."/>
            <person name="Grail B."/>
            <person name="Bittencourt J."/>
            <person name="Valadares R."/>
        </authorList>
    </citation>
    <scope>NUCLEOTIDE SEQUENCE [LARGE SCALE GENOMIC DNA]</scope>
    <source>
        <strain evidence="15 16">Y002</strain>
    </source>
</reference>
<evidence type="ECO:0000256" key="6">
    <source>
        <dbReference type="ARBA" id="ARBA00022960"/>
    </source>
</evidence>
<comment type="function">
    <text evidence="10 11">Involved in cell wall formation. Catalyzes the final step in the synthesis of UDP-N-acetylmuramoyl-pentapeptide, the precursor of murein.</text>
</comment>
<gene>
    <name evidence="10" type="primary">murF</name>
    <name evidence="15" type="ORF">BM613_06880</name>
</gene>
<comment type="subcellular location">
    <subcellularLocation>
        <location evidence="10 11">Cytoplasm</location>
    </subcellularLocation>
</comment>
<dbReference type="InterPro" id="IPR005863">
    <property type="entry name" value="UDP-N-AcMur_synth"/>
</dbReference>
<dbReference type="InterPro" id="IPR013221">
    <property type="entry name" value="Mur_ligase_cen"/>
</dbReference>
<keyword evidence="4 10" id="KW-0547">Nucleotide-binding</keyword>
<dbReference type="HAMAP" id="MF_02019">
    <property type="entry name" value="MurF"/>
    <property type="match status" value="1"/>
</dbReference>
<dbReference type="SUPFAM" id="SSF53623">
    <property type="entry name" value="MurD-like peptide ligases, catalytic domain"/>
    <property type="match status" value="1"/>
</dbReference>
<evidence type="ECO:0000256" key="3">
    <source>
        <dbReference type="ARBA" id="ARBA00022618"/>
    </source>
</evidence>
<feature type="binding site" evidence="10">
    <location>
        <begin position="114"/>
        <end position="120"/>
    </location>
    <ligand>
        <name>ATP</name>
        <dbReference type="ChEBI" id="CHEBI:30616"/>
    </ligand>
</feature>
<evidence type="ECO:0000256" key="10">
    <source>
        <dbReference type="HAMAP-Rule" id="MF_02019"/>
    </source>
</evidence>
<proteinExistence type="inferred from homology"/>
<dbReference type="Gene3D" id="3.40.1190.10">
    <property type="entry name" value="Mur-like, catalytic domain"/>
    <property type="match status" value="1"/>
</dbReference>
<keyword evidence="1 10" id="KW-0963">Cytoplasm</keyword>
<dbReference type="InterPro" id="IPR035911">
    <property type="entry name" value="MurE/MurF_N"/>
</dbReference>
<comment type="caution">
    <text evidence="15">The sequence shown here is derived from an EMBL/GenBank/DDBJ whole genome shotgun (WGS) entry which is preliminary data.</text>
</comment>
<evidence type="ECO:0000256" key="7">
    <source>
        <dbReference type="ARBA" id="ARBA00022984"/>
    </source>
</evidence>
<dbReference type="SUPFAM" id="SSF53244">
    <property type="entry name" value="MurD-like peptide ligases, peptide-binding domain"/>
    <property type="match status" value="1"/>
</dbReference>
<dbReference type="InterPro" id="IPR036565">
    <property type="entry name" value="Mur-like_cat_sf"/>
</dbReference>
<name>A0A2U3D8V2_SULT2</name>
<dbReference type="UniPathway" id="UPA00219"/>